<dbReference type="EMBL" id="BARW01027123">
    <property type="protein sequence ID" value="GAJ12964.1"/>
    <property type="molecule type" value="Genomic_DNA"/>
</dbReference>
<sequence length="60" mass="6865">AEMLMKYRTGMKVVDYVHFCESLNSYHAYTLLGKKGFAEVFLNLGAKAYVKLIQGANKFR</sequence>
<feature type="non-terminal residue" evidence="1">
    <location>
        <position position="1"/>
    </location>
</feature>
<comment type="caution">
    <text evidence="1">The sequence shown here is derived from an EMBL/GenBank/DDBJ whole genome shotgun (WGS) entry which is preliminary data.</text>
</comment>
<organism evidence="1">
    <name type="scientific">marine sediment metagenome</name>
    <dbReference type="NCBI Taxonomy" id="412755"/>
    <lineage>
        <taxon>unclassified sequences</taxon>
        <taxon>metagenomes</taxon>
        <taxon>ecological metagenomes</taxon>
    </lineage>
</organism>
<proteinExistence type="predicted"/>
<name>X1U669_9ZZZZ</name>
<gene>
    <name evidence="1" type="ORF">S12H4_44081</name>
</gene>
<protein>
    <submittedName>
        <fullName evidence="1">Uncharacterized protein</fullName>
    </submittedName>
</protein>
<accession>X1U669</accession>
<dbReference type="AlphaFoldDB" id="X1U669"/>
<reference evidence="1" key="1">
    <citation type="journal article" date="2014" name="Front. Microbiol.">
        <title>High frequency of phylogenetically diverse reductive dehalogenase-homologous genes in deep subseafloor sedimentary metagenomes.</title>
        <authorList>
            <person name="Kawai M."/>
            <person name="Futagami T."/>
            <person name="Toyoda A."/>
            <person name="Takaki Y."/>
            <person name="Nishi S."/>
            <person name="Hori S."/>
            <person name="Arai W."/>
            <person name="Tsubouchi T."/>
            <person name="Morono Y."/>
            <person name="Uchiyama I."/>
            <person name="Ito T."/>
            <person name="Fujiyama A."/>
            <person name="Inagaki F."/>
            <person name="Takami H."/>
        </authorList>
    </citation>
    <scope>NUCLEOTIDE SEQUENCE</scope>
    <source>
        <strain evidence="1">Expedition CK06-06</strain>
    </source>
</reference>
<evidence type="ECO:0000313" key="1">
    <source>
        <dbReference type="EMBL" id="GAJ12964.1"/>
    </source>
</evidence>